<dbReference type="EMBL" id="CP045423">
    <property type="protein sequence ID" value="QFU15149.1"/>
    <property type="molecule type" value="Genomic_DNA"/>
</dbReference>
<dbReference type="RefSeq" id="WP_152584799.1">
    <property type="nucleotide sequence ID" value="NZ_CP045423.1"/>
</dbReference>
<proteinExistence type="predicted"/>
<gene>
    <name evidence="1" type="ORF">GDR74_02370</name>
</gene>
<evidence type="ECO:0000313" key="2">
    <source>
        <dbReference type="Proteomes" id="UP000325614"/>
    </source>
</evidence>
<accession>A0A5P9JST1</accession>
<keyword evidence="2" id="KW-1185">Reference proteome</keyword>
<protein>
    <submittedName>
        <fullName evidence="1">Uncharacterized protein</fullName>
    </submittedName>
</protein>
<dbReference type="KEGG" id="mico:GDR74_02370"/>
<name>A0A5P9JST1_9HYPH</name>
<dbReference type="Proteomes" id="UP000325614">
    <property type="component" value="Chromosome"/>
</dbReference>
<reference evidence="1 2" key="1">
    <citation type="submission" date="2019-10" db="EMBL/GenBank/DDBJ databases">
        <title>Isolation, Identification of Microvirga thermotolerans HR1, a novel thermophilic bacterium and Comparative Genomics of the genus Microvirga.</title>
        <authorList>
            <person name="Li J."/>
            <person name="Zhang W."/>
            <person name="Lin M."/>
            <person name="Wang J."/>
        </authorList>
    </citation>
    <scope>NUCLEOTIDE SEQUENCE [LARGE SCALE GENOMIC DNA]</scope>
    <source>
        <strain evidence="1 2">HR1</strain>
    </source>
</reference>
<dbReference type="AlphaFoldDB" id="A0A5P9JST1"/>
<sequence length="99" mass="11058">MIDYRRGERYEPDFVVETTTEKLICEIKARNELDDPTVQAKAKAARTWVSYANEHARSNGGKPWRYVLIPGDAVTESASLTGLVSKYELQEIKGLAVAA</sequence>
<organism evidence="1 2">
    <name type="scientific">Microvirga thermotolerans</name>
    <dbReference type="NCBI Taxonomy" id="2651334"/>
    <lineage>
        <taxon>Bacteria</taxon>
        <taxon>Pseudomonadati</taxon>
        <taxon>Pseudomonadota</taxon>
        <taxon>Alphaproteobacteria</taxon>
        <taxon>Hyphomicrobiales</taxon>
        <taxon>Methylobacteriaceae</taxon>
        <taxon>Microvirga</taxon>
    </lineage>
</organism>
<evidence type="ECO:0000313" key="1">
    <source>
        <dbReference type="EMBL" id="QFU15149.1"/>
    </source>
</evidence>